<dbReference type="GO" id="GO:0003942">
    <property type="term" value="F:N-acetyl-gamma-glutamyl-phosphate reductase activity"/>
    <property type="evidence" value="ECO:0007669"/>
    <property type="project" value="UniProtKB-EC"/>
</dbReference>
<dbReference type="PANTHER" id="PTHR32338">
    <property type="entry name" value="N-ACETYL-GAMMA-GLUTAMYL-PHOSPHATE REDUCTASE, CHLOROPLASTIC-RELATED-RELATED"/>
    <property type="match status" value="1"/>
</dbReference>
<dbReference type="HAMAP" id="MF_00150">
    <property type="entry name" value="ArgC_type1"/>
    <property type="match status" value="1"/>
</dbReference>
<feature type="active site" evidence="5 6">
    <location>
        <position position="147"/>
    </location>
</feature>
<comment type="catalytic activity">
    <reaction evidence="5">
        <text>N-acetyl-L-glutamate 5-semialdehyde + phosphate + NADP(+) = N-acetyl-L-glutamyl 5-phosphate + NADPH + H(+)</text>
        <dbReference type="Rhea" id="RHEA:21588"/>
        <dbReference type="ChEBI" id="CHEBI:15378"/>
        <dbReference type="ChEBI" id="CHEBI:29123"/>
        <dbReference type="ChEBI" id="CHEBI:43474"/>
        <dbReference type="ChEBI" id="CHEBI:57783"/>
        <dbReference type="ChEBI" id="CHEBI:57936"/>
        <dbReference type="ChEBI" id="CHEBI:58349"/>
        <dbReference type="EC" id="1.2.1.38"/>
    </reaction>
</comment>
<keyword evidence="1 5" id="KW-0055">Arginine biosynthesis</keyword>
<dbReference type="InterPro" id="IPR058924">
    <property type="entry name" value="AGPR_dimerisation_dom"/>
</dbReference>
<dbReference type="EC" id="1.2.1.38" evidence="5"/>
<comment type="function">
    <text evidence="5">Catalyzes the NADPH-dependent reduction of N-acetyl-5-glutamyl phosphate to yield N-acetyl-L-glutamate 5-semialdehyde.</text>
</comment>
<dbReference type="Pfam" id="PF01118">
    <property type="entry name" value="Semialdhyde_dh"/>
    <property type="match status" value="1"/>
</dbReference>
<dbReference type="Gene3D" id="3.40.50.720">
    <property type="entry name" value="NAD(P)-binding Rossmann-like Domain"/>
    <property type="match status" value="1"/>
</dbReference>
<evidence type="ECO:0000256" key="2">
    <source>
        <dbReference type="ARBA" id="ARBA00022605"/>
    </source>
</evidence>
<comment type="pathway">
    <text evidence="5">Amino-acid biosynthesis; L-arginine biosynthesis; N(2)-acetyl-L-ornithine from L-glutamate: step 3/4.</text>
</comment>
<sequence length="343" mass="38132">MKASIIGTTGYGGAELLRILNHHPEFEIQSIHSTKEDLPIWHEYPHLYKIVNQKLQGIHPDEIAANADIVFLATPSGISGQLAGKFVDKDIKVIDLSGDLRIEAGQYEKWYKKDPVSQELIDEAIYGLSEWNAEAIKGASLIANPGCYPTATLLSLAPVIKENMIDPDSIIVDAKSGISGAGRSPSRKSSFSEANENFSAYKVNEHQHTPEIEKQLLQWNERIKPITFTTQLLPITRGIMTTSYVKLNNDCRTSKLLEFYENVYNECPFVRIRTEKNYPSVKEVAGSNYCDIGLNVDERTGRLTIISVIDNLMKGAAGQAVQNANIMFGINETTGLDFIPLYP</sequence>
<evidence type="ECO:0000256" key="4">
    <source>
        <dbReference type="ARBA" id="ARBA00023002"/>
    </source>
</evidence>
<evidence type="ECO:0000313" key="8">
    <source>
        <dbReference type="EMBL" id="MDQ0268765.1"/>
    </source>
</evidence>
<dbReference type="SUPFAM" id="SSF51735">
    <property type="entry name" value="NAD(P)-binding Rossmann-fold domains"/>
    <property type="match status" value="1"/>
</dbReference>
<dbReference type="CDD" id="cd23934">
    <property type="entry name" value="AGPR_1_C"/>
    <property type="match status" value="1"/>
</dbReference>
<comment type="caution">
    <text evidence="8">The sequence shown here is derived from an EMBL/GenBank/DDBJ whole genome shotgun (WGS) entry which is preliminary data.</text>
</comment>
<protein>
    <recommendedName>
        <fullName evidence="5">N-acetyl-gamma-glutamyl-phosphate reductase</fullName>
        <shortName evidence="5">AGPR</shortName>
        <ecNumber evidence="5">1.2.1.38</ecNumber>
    </recommendedName>
    <alternativeName>
        <fullName evidence="5">N-acetyl-glutamate semialdehyde dehydrogenase</fullName>
        <shortName evidence="5">NAGSA dehydrogenase</shortName>
    </alternativeName>
</protein>
<reference evidence="8 9" key="1">
    <citation type="submission" date="2023-07" db="EMBL/GenBank/DDBJ databases">
        <title>Genomic Encyclopedia of Type Strains, Phase IV (KMG-IV): sequencing the most valuable type-strain genomes for metagenomic binning, comparative biology and taxonomic classification.</title>
        <authorList>
            <person name="Goeker M."/>
        </authorList>
    </citation>
    <scope>NUCLEOTIDE SEQUENCE [LARGE SCALE GENOMIC DNA]</scope>
    <source>
        <strain evidence="8 9">DSM 23494</strain>
    </source>
</reference>
<dbReference type="InterPro" id="IPR036291">
    <property type="entry name" value="NAD(P)-bd_dom_sf"/>
</dbReference>
<evidence type="ECO:0000259" key="7">
    <source>
        <dbReference type="SMART" id="SM00859"/>
    </source>
</evidence>
<keyword evidence="5" id="KW-0963">Cytoplasm</keyword>
<evidence type="ECO:0000256" key="5">
    <source>
        <dbReference type="HAMAP-Rule" id="MF_00150"/>
    </source>
</evidence>
<dbReference type="InterPro" id="IPR000534">
    <property type="entry name" value="Semialdehyde_DH_NAD-bd"/>
</dbReference>
<comment type="subcellular location">
    <subcellularLocation>
        <location evidence="5">Cytoplasm</location>
    </subcellularLocation>
</comment>
<feature type="domain" description="Semialdehyde dehydrogenase NAD-binding" evidence="7">
    <location>
        <begin position="2"/>
        <end position="139"/>
    </location>
</feature>
<dbReference type="Proteomes" id="UP001238088">
    <property type="component" value="Unassembled WGS sequence"/>
</dbReference>
<accession>A0ABU0ABY3</accession>
<dbReference type="InterPro" id="IPR050085">
    <property type="entry name" value="AGPR"/>
</dbReference>
<evidence type="ECO:0000256" key="1">
    <source>
        <dbReference type="ARBA" id="ARBA00022571"/>
    </source>
</evidence>
<evidence type="ECO:0000256" key="3">
    <source>
        <dbReference type="ARBA" id="ARBA00022857"/>
    </source>
</evidence>
<dbReference type="InterPro" id="IPR023013">
    <property type="entry name" value="AGPR_AS"/>
</dbReference>
<keyword evidence="3 5" id="KW-0521">NADP</keyword>
<dbReference type="SMART" id="SM00859">
    <property type="entry name" value="Semialdhyde_dh"/>
    <property type="match status" value="1"/>
</dbReference>
<gene>
    <name evidence="5" type="primary">argC</name>
    <name evidence="8" type="ORF">J2S17_000634</name>
</gene>
<name>A0ABU0ABY3_9BACI</name>
<dbReference type="Gene3D" id="3.30.360.10">
    <property type="entry name" value="Dihydrodipicolinate Reductase, domain 2"/>
    <property type="match status" value="1"/>
</dbReference>
<keyword evidence="2 5" id="KW-0028">Amino-acid biosynthesis</keyword>
<dbReference type="PANTHER" id="PTHR32338:SF10">
    <property type="entry name" value="N-ACETYL-GAMMA-GLUTAMYL-PHOSPHATE REDUCTASE, CHLOROPLASTIC-RELATED"/>
    <property type="match status" value="1"/>
</dbReference>
<comment type="similarity">
    <text evidence="5">Belongs to the NAGSA dehydrogenase family. Type 1 subfamily.</text>
</comment>
<dbReference type="RefSeq" id="WP_307471790.1">
    <property type="nucleotide sequence ID" value="NZ_JAUSUB010000002.1"/>
</dbReference>
<evidence type="ECO:0000313" key="9">
    <source>
        <dbReference type="Proteomes" id="UP001238088"/>
    </source>
</evidence>
<dbReference type="NCBIfam" id="TIGR01850">
    <property type="entry name" value="argC"/>
    <property type="match status" value="1"/>
</dbReference>
<dbReference type="EMBL" id="JAUSUB010000002">
    <property type="protein sequence ID" value="MDQ0268765.1"/>
    <property type="molecule type" value="Genomic_DNA"/>
</dbReference>
<dbReference type="InterPro" id="IPR000706">
    <property type="entry name" value="AGPR_type-1"/>
</dbReference>
<dbReference type="Pfam" id="PF22698">
    <property type="entry name" value="Semialdhyde_dhC_1"/>
    <property type="match status" value="1"/>
</dbReference>
<evidence type="ECO:0000256" key="6">
    <source>
        <dbReference type="PROSITE-ProRule" id="PRU10010"/>
    </source>
</evidence>
<keyword evidence="4 5" id="KW-0560">Oxidoreductase</keyword>
<dbReference type="SUPFAM" id="SSF55347">
    <property type="entry name" value="Glyceraldehyde-3-phosphate dehydrogenase-like, C-terminal domain"/>
    <property type="match status" value="1"/>
</dbReference>
<dbReference type="PROSITE" id="PS01224">
    <property type="entry name" value="ARGC"/>
    <property type="match status" value="1"/>
</dbReference>
<organism evidence="8 9">
    <name type="scientific">Cytobacillus purgationiresistens</name>
    <dbReference type="NCBI Taxonomy" id="863449"/>
    <lineage>
        <taxon>Bacteria</taxon>
        <taxon>Bacillati</taxon>
        <taxon>Bacillota</taxon>
        <taxon>Bacilli</taxon>
        <taxon>Bacillales</taxon>
        <taxon>Bacillaceae</taxon>
        <taxon>Cytobacillus</taxon>
    </lineage>
</organism>
<dbReference type="CDD" id="cd17895">
    <property type="entry name" value="AGPR_1_N"/>
    <property type="match status" value="1"/>
</dbReference>
<proteinExistence type="inferred from homology"/>
<keyword evidence="9" id="KW-1185">Reference proteome</keyword>